<dbReference type="InterPro" id="IPR036864">
    <property type="entry name" value="Zn2-C6_fun-type_DNA-bd_sf"/>
</dbReference>
<evidence type="ECO:0000256" key="5">
    <source>
        <dbReference type="ARBA" id="ARBA00023125"/>
    </source>
</evidence>
<dbReference type="InterPro" id="IPR052202">
    <property type="entry name" value="Yeast_MetPath_Reg"/>
</dbReference>
<dbReference type="GeneID" id="28828152"/>
<dbReference type="Pfam" id="PF04082">
    <property type="entry name" value="Fungal_trans"/>
    <property type="match status" value="1"/>
</dbReference>
<feature type="domain" description="Zn(2)-C6 fungal-type" evidence="9">
    <location>
        <begin position="20"/>
        <end position="47"/>
    </location>
</feature>
<dbReference type="CDD" id="cd00067">
    <property type="entry name" value="GAL4"/>
    <property type="match status" value="1"/>
</dbReference>
<evidence type="ECO:0000313" key="10">
    <source>
        <dbReference type="EMBL" id="KUJ16886.1"/>
    </source>
</evidence>
<dbReference type="SUPFAM" id="SSF57701">
    <property type="entry name" value="Zn2/Cys6 DNA-binding domain"/>
    <property type="match status" value="1"/>
</dbReference>
<evidence type="ECO:0000256" key="7">
    <source>
        <dbReference type="ARBA" id="ARBA00023242"/>
    </source>
</evidence>
<dbReference type="GO" id="GO:0006351">
    <property type="term" value="P:DNA-templated transcription"/>
    <property type="evidence" value="ECO:0007669"/>
    <property type="project" value="InterPro"/>
</dbReference>
<dbReference type="Pfam" id="PF00172">
    <property type="entry name" value="Zn_clus"/>
    <property type="match status" value="1"/>
</dbReference>
<protein>
    <recommendedName>
        <fullName evidence="9">Zn(2)-C6 fungal-type domain-containing protein</fullName>
    </recommendedName>
</protein>
<dbReference type="InParanoid" id="A0A194X9P3"/>
<reference evidence="10 11" key="1">
    <citation type="submission" date="2015-10" db="EMBL/GenBank/DDBJ databases">
        <title>Full genome of DAOMC 229536 Phialocephala scopiformis, a fungal endophyte of spruce producing the potent anti-insectan compound rugulosin.</title>
        <authorList>
            <consortium name="DOE Joint Genome Institute"/>
            <person name="Walker A.K."/>
            <person name="Frasz S.L."/>
            <person name="Seifert K.A."/>
            <person name="Miller J.D."/>
            <person name="Mondo S.J."/>
            <person name="Labutti K."/>
            <person name="Lipzen A."/>
            <person name="Dockter R."/>
            <person name="Kennedy M."/>
            <person name="Grigoriev I.V."/>
            <person name="Spatafora J.W."/>
        </authorList>
    </citation>
    <scope>NUCLEOTIDE SEQUENCE [LARGE SCALE GENOMIC DNA]</scope>
    <source>
        <strain evidence="10 11">CBS 120377</strain>
    </source>
</reference>
<keyword evidence="2" id="KW-0479">Metal-binding</keyword>
<dbReference type="EMBL" id="KQ947415">
    <property type="protein sequence ID" value="KUJ16886.1"/>
    <property type="molecule type" value="Genomic_DNA"/>
</dbReference>
<comment type="subcellular location">
    <subcellularLocation>
        <location evidence="1">Nucleus</location>
    </subcellularLocation>
</comment>
<dbReference type="RefSeq" id="XP_018071241.1">
    <property type="nucleotide sequence ID" value="XM_018218426.1"/>
</dbReference>
<feature type="region of interest" description="Disordered" evidence="8">
    <location>
        <begin position="123"/>
        <end position="152"/>
    </location>
</feature>
<name>A0A194X9P3_MOLSC</name>
<dbReference type="PANTHER" id="PTHR47782:SF12">
    <property type="entry name" value="ZN(II)2CYS6 TRANSCRIPTION FACTOR (EUROFUNG)"/>
    <property type="match status" value="1"/>
</dbReference>
<dbReference type="AlphaFoldDB" id="A0A194X9P3"/>
<dbReference type="GO" id="GO:0045944">
    <property type="term" value="P:positive regulation of transcription by RNA polymerase II"/>
    <property type="evidence" value="ECO:0007669"/>
    <property type="project" value="TreeGrafter"/>
</dbReference>
<dbReference type="GO" id="GO:0008270">
    <property type="term" value="F:zinc ion binding"/>
    <property type="evidence" value="ECO:0007669"/>
    <property type="project" value="InterPro"/>
</dbReference>
<evidence type="ECO:0000256" key="4">
    <source>
        <dbReference type="ARBA" id="ARBA00023015"/>
    </source>
</evidence>
<dbReference type="GO" id="GO:0005634">
    <property type="term" value="C:nucleus"/>
    <property type="evidence" value="ECO:0007669"/>
    <property type="project" value="UniProtKB-SubCell"/>
</dbReference>
<proteinExistence type="predicted"/>
<evidence type="ECO:0000256" key="3">
    <source>
        <dbReference type="ARBA" id="ARBA00022833"/>
    </source>
</evidence>
<dbReference type="PROSITE" id="PS50048">
    <property type="entry name" value="ZN2_CY6_FUNGAL_2"/>
    <property type="match status" value="1"/>
</dbReference>
<dbReference type="Gene3D" id="4.10.240.10">
    <property type="entry name" value="Zn(2)-C6 fungal-type DNA-binding domain"/>
    <property type="match status" value="1"/>
</dbReference>
<keyword evidence="5" id="KW-0238">DNA-binding</keyword>
<dbReference type="GO" id="GO:0000981">
    <property type="term" value="F:DNA-binding transcription factor activity, RNA polymerase II-specific"/>
    <property type="evidence" value="ECO:0007669"/>
    <property type="project" value="InterPro"/>
</dbReference>
<dbReference type="OrthoDB" id="189997at2759"/>
<keyword evidence="4" id="KW-0805">Transcription regulation</keyword>
<evidence type="ECO:0000313" key="11">
    <source>
        <dbReference type="Proteomes" id="UP000070700"/>
    </source>
</evidence>
<keyword evidence="11" id="KW-1185">Reference proteome</keyword>
<dbReference type="InterPro" id="IPR007219">
    <property type="entry name" value="XnlR_reg_dom"/>
</dbReference>
<evidence type="ECO:0000256" key="8">
    <source>
        <dbReference type="SAM" id="MobiDB-lite"/>
    </source>
</evidence>
<evidence type="ECO:0000259" key="9">
    <source>
        <dbReference type="PROSITE" id="PS50048"/>
    </source>
</evidence>
<dbReference type="InterPro" id="IPR001138">
    <property type="entry name" value="Zn2Cys6_DnaBD"/>
</dbReference>
<dbReference type="SMART" id="SM00066">
    <property type="entry name" value="GAL4"/>
    <property type="match status" value="1"/>
</dbReference>
<evidence type="ECO:0000256" key="2">
    <source>
        <dbReference type="ARBA" id="ARBA00022723"/>
    </source>
</evidence>
<evidence type="ECO:0000256" key="6">
    <source>
        <dbReference type="ARBA" id="ARBA00023163"/>
    </source>
</evidence>
<dbReference type="STRING" id="149040.A0A194X9P3"/>
<accession>A0A194X9P3</accession>
<dbReference type="PROSITE" id="PS00463">
    <property type="entry name" value="ZN2_CY6_FUNGAL_1"/>
    <property type="match status" value="1"/>
</dbReference>
<sequence length="613" mass="68531">MPSPSDINVIPVGPRRKKKACRRCRHRKQRCDFQQPCHNCEAAGVECLPVIQEPQQNYPAGYVPALENHAAMLERTLNERFPALDHLGSGPPVTGDEVGQSYNYDYLAGTSPDTERIWQWQVPQTPNTPGRTGGSVQLRDLGTNQPSPPDFTAPRQTPIQAIQGLSTNSEQIPTATAASFFRTYFQAIHPQYPFLSVQDCGKWYNEWKLAPGGDSISGWPAFFVKMIFAIGSLIQSKSDAAPRYQHQDLKSQAQSEDAIIRSTKSDPLTRLQAMLLSAMHALHSESTARISHISGAIIRFASLHGFHQLVDLGDEDSQMKIKAWSCAYILDRAVSGTLDVPVSLADAYISSPLYVVRSEEPYPMPWLNDAPPPVTAQNVSNLGTFAHICKIRLIQSYIIHVMHSVPIEGDATREWQDSMRIQIENWADEIYSHSLMDNEGYQSPLWLGLIGQLSRILLCRPTRLNINTHVSDVAFQASCDACTTFRALQKKRQVAQPWLVVITQFQAGVTILYVIWARALANIPSQADSSIRDCTSVLAILADRWQNAEHYRDCFEVVARAVPRCSKPGYLDREAREELADLIEKVSEAGVHRHVRTMLCEMAALNEDEEMGI</sequence>
<keyword evidence="6" id="KW-0804">Transcription</keyword>
<organism evidence="10 11">
    <name type="scientific">Mollisia scopiformis</name>
    <name type="common">Conifer needle endophyte fungus</name>
    <name type="synonym">Phialocephala scopiformis</name>
    <dbReference type="NCBI Taxonomy" id="149040"/>
    <lineage>
        <taxon>Eukaryota</taxon>
        <taxon>Fungi</taxon>
        <taxon>Dikarya</taxon>
        <taxon>Ascomycota</taxon>
        <taxon>Pezizomycotina</taxon>
        <taxon>Leotiomycetes</taxon>
        <taxon>Helotiales</taxon>
        <taxon>Mollisiaceae</taxon>
        <taxon>Mollisia</taxon>
    </lineage>
</organism>
<dbReference type="KEGG" id="psco:LY89DRAFT_718614"/>
<dbReference type="Proteomes" id="UP000070700">
    <property type="component" value="Unassembled WGS sequence"/>
</dbReference>
<dbReference type="CDD" id="cd12148">
    <property type="entry name" value="fungal_TF_MHR"/>
    <property type="match status" value="1"/>
</dbReference>
<gene>
    <name evidence="10" type="ORF">LY89DRAFT_718614</name>
</gene>
<dbReference type="GO" id="GO:0043565">
    <property type="term" value="F:sequence-specific DNA binding"/>
    <property type="evidence" value="ECO:0007669"/>
    <property type="project" value="TreeGrafter"/>
</dbReference>
<evidence type="ECO:0000256" key="1">
    <source>
        <dbReference type="ARBA" id="ARBA00004123"/>
    </source>
</evidence>
<keyword evidence="7" id="KW-0539">Nucleus</keyword>
<keyword evidence="3" id="KW-0862">Zinc</keyword>
<dbReference type="PANTHER" id="PTHR47782">
    <property type="entry name" value="ZN(II)2CYS6 TRANSCRIPTION FACTOR (EUROFUNG)-RELATED"/>
    <property type="match status" value="1"/>
</dbReference>